<name>A0A1I4D1H0_9HYPH</name>
<dbReference type="PROSITE" id="PS50987">
    <property type="entry name" value="HTH_ARSR_2"/>
    <property type="match status" value="1"/>
</dbReference>
<dbReference type="OrthoDB" id="9790747at2"/>
<keyword evidence="3" id="KW-1185">Reference proteome</keyword>
<dbReference type="Proteomes" id="UP000198804">
    <property type="component" value="Unassembled WGS sequence"/>
</dbReference>
<dbReference type="InterPro" id="IPR001845">
    <property type="entry name" value="HTH_ArsR_DNA-bd_dom"/>
</dbReference>
<evidence type="ECO:0000313" key="2">
    <source>
        <dbReference type="EMBL" id="SFK87378.1"/>
    </source>
</evidence>
<dbReference type="InterPro" id="IPR036390">
    <property type="entry name" value="WH_DNA-bd_sf"/>
</dbReference>
<evidence type="ECO:0000313" key="3">
    <source>
        <dbReference type="Proteomes" id="UP000198804"/>
    </source>
</evidence>
<sequence length="115" mass="12964">MVETREQALDAVFHALADPTRRSILRMLAERPHGLSELAPAFPISAVAVSKHVRTLEAAGLVARQVQGRSHLCRLEPMALLTAHRWLQAYERFWSQRLDALEGLLEEMKRDADPA</sequence>
<dbReference type="SUPFAM" id="SSF46785">
    <property type="entry name" value="Winged helix' DNA-binding domain"/>
    <property type="match status" value="1"/>
</dbReference>
<organism evidence="2 3">
    <name type="scientific">Methylorubrum salsuginis</name>
    <dbReference type="NCBI Taxonomy" id="414703"/>
    <lineage>
        <taxon>Bacteria</taxon>
        <taxon>Pseudomonadati</taxon>
        <taxon>Pseudomonadota</taxon>
        <taxon>Alphaproteobacteria</taxon>
        <taxon>Hyphomicrobiales</taxon>
        <taxon>Methylobacteriaceae</taxon>
        <taxon>Methylorubrum</taxon>
    </lineage>
</organism>
<dbReference type="PRINTS" id="PR00778">
    <property type="entry name" value="HTHARSR"/>
</dbReference>
<dbReference type="NCBIfam" id="NF033788">
    <property type="entry name" value="HTH_metalloreg"/>
    <property type="match status" value="1"/>
</dbReference>
<dbReference type="EMBL" id="FOSV01000005">
    <property type="protein sequence ID" value="SFK87378.1"/>
    <property type="molecule type" value="Genomic_DNA"/>
</dbReference>
<dbReference type="RefSeq" id="WP_091944179.1">
    <property type="nucleotide sequence ID" value="NZ_FOSV01000005.1"/>
</dbReference>
<dbReference type="STRING" id="414703.SAMN04488125_105131"/>
<dbReference type="AlphaFoldDB" id="A0A1I4D1H0"/>
<dbReference type="GO" id="GO:0003700">
    <property type="term" value="F:DNA-binding transcription factor activity"/>
    <property type="evidence" value="ECO:0007669"/>
    <property type="project" value="InterPro"/>
</dbReference>
<accession>A0A1I4D1H0</accession>
<reference evidence="3" key="1">
    <citation type="submission" date="2016-10" db="EMBL/GenBank/DDBJ databases">
        <authorList>
            <person name="Varghese N."/>
            <person name="Submissions S."/>
        </authorList>
    </citation>
    <scope>NUCLEOTIDE SEQUENCE [LARGE SCALE GENOMIC DNA]</scope>
    <source>
        <strain evidence="3">CGMCC 1.6474</strain>
    </source>
</reference>
<dbReference type="Gene3D" id="1.10.10.10">
    <property type="entry name" value="Winged helix-like DNA-binding domain superfamily/Winged helix DNA-binding domain"/>
    <property type="match status" value="1"/>
</dbReference>
<gene>
    <name evidence="2" type="ORF">SAMN04488125_105131</name>
</gene>
<dbReference type="InterPro" id="IPR011991">
    <property type="entry name" value="ArsR-like_HTH"/>
</dbReference>
<dbReference type="PANTHER" id="PTHR38600">
    <property type="entry name" value="TRANSCRIPTIONAL REGULATORY PROTEIN"/>
    <property type="match status" value="1"/>
</dbReference>
<protein>
    <submittedName>
        <fullName evidence="2">Helix-turn-helix domain-containing protein</fullName>
    </submittedName>
</protein>
<feature type="domain" description="HTH arsR-type" evidence="1">
    <location>
        <begin position="1"/>
        <end position="95"/>
    </location>
</feature>
<dbReference type="SMART" id="SM00418">
    <property type="entry name" value="HTH_ARSR"/>
    <property type="match status" value="1"/>
</dbReference>
<proteinExistence type="predicted"/>
<evidence type="ECO:0000259" key="1">
    <source>
        <dbReference type="PROSITE" id="PS50987"/>
    </source>
</evidence>
<dbReference type="CDD" id="cd00090">
    <property type="entry name" value="HTH_ARSR"/>
    <property type="match status" value="1"/>
</dbReference>
<dbReference type="PANTHER" id="PTHR38600:SF2">
    <property type="entry name" value="SLL0088 PROTEIN"/>
    <property type="match status" value="1"/>
</dbReference>
<dbReference type="InterPro" id="IPR036388">
    <property type="entry name" value="WH-like_DNA-bd_sf"/>
</dbReference>
<dbReference type="Pfam" id="PF12840">
    <property type="entry name" value="HTH_20"/>
    <property type="match status" value="1"/>
</dbReference>